<dbReference type="AlphaFoldDB" id="A0A2B4P519"/>
<keyword evidence="4" id="KW-1185">Reference proteome</keyword>
<feature type="non-terminal residue" evidence="3">
    <location>
        <position position="94"/>
    </location>
</feature>
<evidence type="ECO:0000256" key="1">
    <source>
        <dbReference type="SAM" id="MobiDB-lite"/>
    </source>
</evidence>
<name>A0A2B4P519_STYPI</name>
<keyword evidence="2" id="KW-0472">Membrane</keyword>
<comment type="caution">
    <text evidence="3">The sequence shown here is derived from an EMBL/GenBank/DDBJ whole genome shotgun (WGS) entry which is preliminary data.</text>
</comment>
<evidence type="ECO:0000256" key="2">
    <source>
        <dbReference type="SAM" id="Phobius"/>
    </source>
</evidence>
<keyword evidence="2" id="KW-0812">Transmembrane</keyword>
<evidence type="ECO:0000313" key="4">
    <source>
        <dbReference type="Proteomes" id="UP000225706"/>
    </source>
</evidence>
<gene>
    <name evidence="3" type="ORF">AWC38_SpisGene25751</name>
</gene>
<dbReference type="EMBL" id="LSMT01005667">
    <property type="protein sequence ID" value="PFW88430.1"/>
    <property type="molecule type" value="Genomic_DNA"/>
</dbReference>
<protein>
    <submittedName>
        <fullName evidence="3">Uncharacterized protein</fullName>
    </submittedName>
</protein>
<dbReference type="Proteomes" id="UP000225706">
    <property type="component" value="Unassembled WGS sequence"/>
</dbReference>
<feature type="transmembrane region" description="Helical" evidence="2">
    <location>
        <begin position="73"/>
        <end position="93"/>
    </location>
</feature>
<feature type="region of interest" description="Disordered" evidence="1">
    <location>
        <begin position="40"/>
        <end position="71"/>
    </location>
</feature>
<accession>A0A2B4P519</accession>
<keyword evidence="2" id="KW-1133">Transmembrane helix</keyword>
<proteinExistence type="predicted"/>
<reference evidence="4" key="1">
    <citation type="journal article" date="2017" name="bioRxiv">
        <title>Comparative analysis of the genomes of Stylophora pistillata and Acropora digitifera provides evidence for extensive differences between species of corals.</title>
        <authorList>
            <person name="Voolstra C.R."/>
            <person name="Li Y."/>
            <person name="Liew Y.J."/>
            <person name="Baumgarten S."/>
            <person name="Zoccola D."/>
            <person name="Flot J.-F."/>
            <person name="Tambutte S."/>
            <person name="Allemand D."/>
            <person name="Aranda M."/>
        </authorList>
    </citation>
    <scope>NUCLEOTIDE SEQUENCE [LARGE SCALE GENOMIC DNA]</scope>
</reference>
<organism evidence="3 4">
    <name type="scientific">Stylophora pistillata</name>
    <name type="common">Smooth cauliflower coral</name>
    <dbReference type="NCBI Taxonomy" id="50429"/>
    <lineage>
        <taxon>Eukaryota</taxon>
        <taxon>Metazoa</taxon>
        <taxon>Cnidaria</taxon>
        <taxon>Anthozoa</taxon>
        <taxon>Hexacorallia</taxon>
        <taxon>Scleractinia</taxon>
        <taxon>Astrocoeniina</taxon>
        <taxon>Pocilloporidae</taxon>
        <taxon>Stylophora</taxon>
    </lineage>
</organism>
<sequence>MSAASKCKINGKFANFSKGDYPKLMLNGGKHRIVFRVPGNHGKSIEIDPGVTLGDETDSNGSDGSDGSDDSGAVTAAQLNLMLFFVMLASVFAF</sequence>
<evidence type="ECO:0000313" key="3">
    <source>
        <dbReference type="EMBL" id="PFW88430.1"/>
    </source>
</evidence>